<sequence>LKAKLIRNTRRVGFTTRHTIPTSTITSSGEPTTSQIILKSFRDLLPPDALEQTKPLAKELFGIARVTLDPGKFI</sequence>
<dbReference type="Proteomes" id="UP000838756">
    <property type="component" value="Unassembled WGS sequence"/>
</dbReference>
<reference evidence="1" key="1">
    <citation type="submission" date="2022-03" db="EMBL/GenBank/DDBJ databases">
        <authorList>
            <person name="Lindestad O."/>
        </authorList>
    </citation>
    <scope>NUCLEOTIDE SEQUENCE</scope>
</reference>
<keyword evidence="2" id="KW-1185">Reference proteome</keyword>
<feature type="non-terminal residue" evidence="1">
    <location>
        <position position="1"/>
    </location>
</feature>
<name>A0A8S4QVD6_9NEOP</name>
<dbReference type="AlphaFoldDB" id="A0A8S4QVD6"/>
<organism evidence="1 2">
    <name type="scientific">Pararge aegeria aegeria</name>
    <dbReference type="NCBI Taxonomy" id="348720"/>
    <lineage>
        <taxon>Eukaryota</taxon>
        <taxon>Metazoa</taxon>
        <taxon>Ecdysozoa</taxon>
        <taxon>Arthropoda</taxon>
        <taxon>Hexapoda</taxon>
        <taxon>Insecta</taxon>
        <taxon>Pterygota</taxon>
        <taxon>Neoptera</taxon>
        <taxon>Endopterygota</taxon>
        <taxon>Lepidoptera</taxon>
        <taxon>Glossata</taxon>
        <taxon>Ditrysia</taxon>
        <taxon>Papilionoidea</taxon>
        <taxon>Nymphalidae</taxon>
        <taxon>Satyrinae</taxon>
        <taxon>Satyrini</taxon>
        <taxon>Parargina</taxon>
        <taxon>Pararge</taxon>
    </lineage>
</organism>
<accession>A0A8S4QVD6</accession>
<protein>
    <submittedName>
        <fullName evidence="1">Jg26545 protein</fullName>
    </submittedName>
</protein>
<gene>
    <name evidence="1" type="primary">jg26545</name>
    <name evidence="1" type="ORF">PAEG_LOCUS6861</name>
</gene>
<proteinExistence type="predicted"/>
<dbReference type="EMBL" id="CAKXAJ010020674">
    <property type="protein sequence ID" value="CAH2224165.1"/>
    <property type="molecule type" value="Genomic_DNA"/>
</dbReference>
<evidence type="ECO:0000313" key="2">
    <source>
        <dbReference type="Proteomes" id="UP000838756"/>
    </source>
</evidence>
<comment type="caution">
    <text evidence="1">The sequence shown here is derived from an EMBL/GenBank/DDBJ whole genome shotgun (WGS) entry which is preliminary data.</text>
</comment>
<evidence type="ECO:0000313" key="1">
    <source>
        <dbReference type="EMBL" id="CAH2224165.1"/>
    </source>
</evidence>